<evidence type="ECO:0000313" key="3">
    <source>
        <dbReference type="EMBL" id="OMJ92188.1"/>
    </source>
</evidence>
<evidence type="ECO:0000256" key="2">
    <source>
        <dbReference type="SAM" id="SignalP"/>
    </source>
</evidence>
<accession>A0A1R2CT81</accession>
<sequence>MKGFIYLVLILALWVLVPASADEKINFNPTERFPIAASTCEECYYLHYEGSYSYDCYYYYCREEVYNKLYDKKTTSQTNLECDQCWYFTGDSYYTCVYYYCKNEILSALKDLYGLKKLESLDVLNTNSDNLPFYKSYLIKNNLDYSNDGDKIFTMVEKKRESMTYCDACYYYYTGDEYLECVYYYCKEEIIDGNKLFDGNAKPTSEPVELNACDDCYWYYYYGYTSTYYDCVYAYCKEEVLTLSEKNFKGKLSFVREMPEILYSNCELCDYYYTGDAWYDCIYYYCKDEILDTQQLIKSNGANIDKADLSRCTNYCYYNYYLGYYTYTEYSNCYYYYCRNEVASIYKELYTKNFIKTKKESELYSCSSCHYDYYEYAYHCYYCYKEAILDKTALFAEEPKDAKAGTCEYCYYDSYSYYECIYYYCKNEIMEKAKLVVTKNISKLVSIAPLQSSTCSECVYYYAYNNENYAYDCSYYNCRNEILNKNILFSGYSEEQKQDSCYECYNYDSTEYYNCIYWYCKDQILNKLESFFSIEKIEGSSCEGTCYMDWYFYGSDYFTCADSFCKNQRSENLITIPEFIQEKGGVQLDCNEACYYYTYTDDDYYECTFYYCKSFTIEKLSTSISSKKIETYTNCDTCYDNYFYGYYTYNEYNDCYYIWCKISDSNIIKTVKTESIKLSYCDDCWTYYYYGYLTFSEYNSCYNYYCKNDKDSVKILIKNIGQELDINSIQTSYCDDCWTYYYYEYLTYSEYYECAKFYCKENDVKNLDSKAQKIELIKSQNKKLDYCSDCADYLYSGYFTYSGYEDCAYRYCKNEILQIVSTNKKTSEIVAENGITFDYCYYCDYYSFGDYECYYTYCKSQVLDKIVTNAEKAIENNEEMTKCNNCYYLYYYGYYTYNDYTYCYYWYCKNEILSLVDLYKRNNSALDREKNEVKIFYSMKDNKGGYFYMSGFAVSAVVLGVVLYAGYSRRRQEILENEAPYKIIL</sequence>
<protein>
    <submittedName>
        <fullName evidence="3">Uncharacterized protein</fullName>
    </submittedName>
</protein>
<keyword evidence="1" id="KW-1133">Transmembrane helix</keyword>
<evidence type="ECO:0000256" key="1">
    <source>
        <dbReference type="SAM" id="Phobius"/>
    </source>
</evidence>
<feature type="transmembrane region" description="Helical" evidence="1">
    <location>
        <begin position="946"/>
        <end position="967"/>
    </location>
</feature>
<dbReference type="AlphaFoldDB" id="A0A1R2CT81"/>
<keyword evidence="1" id="KW-0812">Transmembrane</keyword>
<evidence type="ECO:0000313" key="4">
    <source>
        <dbReference type="Proteomes" id="UP000187209"/>
    </source>
</evidence>
<keyword evidence="4" id="KW-1185">Reference proteome</keyword>
<feature type="chain" id="PRO_5012955239" evidence="2">
    <location>
        <begin position="22"/>
        <end position="985"/>
    </location>
</feature>
<gene>
    <name evidence="3" type="ORF">SteCoe_5060</name>
</gene>
<dbReference type="EMBL" id="MPUH01000066">
    <property type="protein sequence ID" value="OMJ92188.1"/>
    <property type="molecule type" value="Genomic_DNA"/>
</dbReference>
<dbReference type="Proteomes" id="UP000187209">
    <property type="component" value="Unassembled WGS sequence"/>
</dbReference>
<proteinExistence type="predicted"/>
<keyword evidence="2" id="KW-0732">Signal</keyword>
<organism evidence="3 4">
    <name type="scientific">Stentor coeruleus</name>
    <dbReference type="NCBI Taxonomy" id="5963"/>
    <lineage>
        <taxon>Eukaryota</taxon>
        <taxon>Sar</taxon>
        <taxon>Alveolata</taxon>
        <taxon>Ciliophora</taxon>
        <taxon>Postciliodesmatophora</taxon>
        <taxon>Heterotrichea</taxon>
        <taxon>Heterotrichida</taxon>
        <taxon>Stentoridae</taxon>
        <taxon>Stentor</taxon>
    </lineage>
</organism>
<keyword evidence="1" id="KW-0472">Membrane</keyword>
<name>A0A1R2CT81_9CILI</name>
<feature type="signal peptide" evidence="2">
    <location>
        <begin position="1"/>
        <end position="21"/>
    </location>
</feature>
<reference evidence="3 4" key="1">
    <citation type="submission" date="2016-11" db="EMBL/GenBank/DDBJ databases">
        <title>The macronuclear genome of Stentor coeruleus: a giant cell with tiny introns.</title>
        <authorList>
            <person name="Slabodnick M."/>
            <person name="Ruby J.G."/>
            <person name="Reiff S.B."/>
            <person name="Swart E.C."/>
            <person name="Gosai S."/>
            <person name="Prabakaran S."/>
            <person name="Witkowska E."/>
            <person name="Larue G.E."/>
            <person name="Fisher S."/>
            <person name="Freeman R.M."/>
            <person name="Gunawardena J."/>
            <person name="Chu W."/>
            <person name="Stover N.A."/>
            <person name="Gregory B.D."/>
            <person name="Nowacki M."/>
            <person name="Derisi J."/>
            <person name="Roy S.W."/>
            <person name="Marshall W.F."/>
            <person name="Sood P."/>
        </authorList>
    </citation>
    <scope>NUCLEOTIDE SEQUENCE [LARGE SCALE GENOMIC DNA]</scope>
    <source>
        <strain evidence="3">WM001</strain>
    </source>
</reference>
<comment type="caution">
    <text evidence="3">The sequence shown here is derived from an EMBL/GenBank/DDBJ whole genome shotgun (WGS) entry which is preliminary data.</text>
</comment>